<dbReference type="EMBL" id="VSRR010000026">
    <property type="protein sequence ID" value="MPC08339.1"/>
    <property type="molecule type" value="Genomic_DNA"/>
</dbReference>
<reference evidence="1 2" key="1">
    <citation type="submission" date="2019-05" db="EMBL/GenBank/DDBJ databases">
        <title>Another draft genome of Portunus trituberculatus and its Hox gene families provides insights of decapod evolution.</title>
        <authorList>
            <person name="Jeong J.-H."/>
            <person name="Song I."/>
            <person name="Kim S."/>
            <person name="Choi T."/>
            <person name="Kim D."/>
            <person name="Ryu S."/>
            <person name="Kim W."/>
        </authorList>
    </citation>
    <scope>NUCLEOTIDE SEQUENCE [LARGE SCALE GENOMIC DNA]</scope>
    <source>
        <tissue evidence="1">Muscle</tissue>
    </source>
</reference>
<evidence type="ECO:0000313" key="2">
    <source>
        <dbReference type="Proteomes" id="UP000324222"/>
    </source>
</evidence>
<gene>
    <name evidence="1" type="ORF">E2C01_000924</name>
</gene>
<accession>A0A5B7CFL2</accession>
<dbReference type="AlphaFoldDB" id="A0A5B7CFL2"/>
<proteinExistence type="predicted"/>
<name>A0A5B7CFL2_PORTR</name>
<keyword evidence="2" id="KW-1185">Reference proteome</keyword>
<evidence type="ECO:0000313" key="1">
    <source>
        <dbReference type="EMBL" id="MPC08339.1"/>
    </source>
</evidence>
<dbReference type="Proteomes" id="UP000324222">
    <property type="component" value="Unassembled WGS sequence"/>
</dbReference>
<sequence>MWVTRFFLEGITDEAAPSLSSSLPFSFPPSLPPSNTSPSYRLSWLSCRVDTAHHAPRLQPNADQFRATHVF</sequence>
<comment type="caution">
    <text evidence="1">The sequence shown here is derived from an EMBL/GenBank/DDBJ whole genome shotgun (WGS) entry which is preliminary data.</text>
</comment>
<organism evidence="1 2">
    <name type="scientific">Portunus trituberculatus</name>
    <name type="common">Swimming crab</name>
    <name type="synonym">Neptunus trituberculatus</name>
    <dbReference type="NCBI Taxonomy" id="210409"/>
    <lineage>
        <taxon>Eukaryota</taxon>
        <taxon>Metazoa</taxon>
        <taxon>Ecdysozoa</taxon>
        <taxon>Arthropoda</taxon>
        <taxon>Crustacea</taxon>
        <taxon>Multicrustacea</taxon>
        <taxon>Malacostraca</taxon>
        <taxon>Eumalacostraca</taxon>
        <taxon>Eucarida</taxon>
        <taxon>Decapoda</taxon>
        <taxon>Pleocyemata</taxon>
        <taxon>Brachyura</taxon>
        <taxon>Eubrachyura</taxon>
        <taxon>Portunoidea</taxon>
        <taxon>Portunidae</taxon>
        <taxon>Portuninae</taxon>
        <taxon>Portunus</taxon>
    </lineage>
</organism>
<protein>
    <submittedName>
        <fullName evidence="1">Uncharacterized protein</fullName>
    </submittedName>
</protein>